<dbReference type="AlphaFoldDB" id="A0A1H4M0X7"/>
<reference evidence="2 3" key="1">
    <citation type="submission" date="2016-10" db="EMBL/GenBank/DDBJ databases">
        <authorList>
            <person name="de Groot N.N."/>
        </authorList>
    </citation>
    <scope>NUCLEOTIDE SEQUENCE [LARGE SCALE GENOMIC DNA]</scope>
    <source>
        <strain evidence="2 3">MAR_2009_71</strain>
    </source>
</reference>
<reference evidence="1 4" key="2">
    <citation type="submission" date="2016-10" db="EMBL/GenBank/DDBJ databases">
        <authorList>
            <person name="Varghese N."/>
            <person name="Submissions S."/>
        </authorList>
    </citation>
    <scope>NUCLEOTIDE SEQUENCE [LARGE SCALE GENOMIC DNA]</scope>
    <source>
        <strain evidence="1 4">MAR_2009_60</strain>
    </source>
</reference>
<evidence type="ECO:0000313" key="1">
    <source>
        <dbReference type="EMBL" id="SDT22251.1"/>
    </source>
</evidence>
<evidence type="ECO:0000313" key="4">
    <source>
        <dbReference type="Proteomes" id="UP000199574"/>
    </source>
</evidence>
<evidence type="ECO:0000313" key="2">
    <source>
        <dbReference type="EMBL" id="SEB76457.1"/>
    </source>
</evidence>
<sequence>MAVGDSKKLKLDKSLEKLDIEGKSVEKNIKNVALVHKNKNHRVIKELRFESKMNNSKLT</sequence>
<proteinExistence type="predicted"/>
<dbReference type="Proteomes" id="UP000199574">
    <property type="component" value="Chromosome I"/>
</dbReference>
<dbReference type="OrthoDB" id="1179725at2"/>
<accession>A0A1H4M0X7</accession>
<organism evidence="2 3">
    <name type="scientific">Maribacter dokdonensis</name>
    <dbReference type="NCBI Taxonomy" id="320912"/>
    <lineage>
        <taxon>Bacteria</taxon>
        <taxon>Pseudomonadati</taxon>
        <taxon>Bacteroidota</taxon>
        <taxon>Flavobacteriia</taxon>
        <taxon>Flavobacteriales</taxon>
        <taxon>Flavobacteriaceae</taxon>
        <taxon>Maribacter</taxon>
    </lineage>
</organism>
<dbReference type="EMBL" id="FNTB01000001">
    <property type="protein sequence ID" value="SEB76457.1"/>
    <property type="molecule type" value="Genomic_DNA"/>
</dbReference>
<protein>
    <submittedName>
        <fullName evidence="2">Uncharacterized protein</fullName>
    </submittedName>
</protein>
<keyword evidence="4" id="KW-1185">Reference proteome</keyword>
<dbReference type="Proteomes" id="UP000183038">
    <property type="component" value="Unassembled WGS sequence"/>
</dbReference>
<gene>
    <name evidence="2" type="ORF">SAMN05192540_1482</name>
    <name evidence="1" type="ORF">SAMN05192545_3073</name>
</gene>
<dbReference type="GeneID" id="90593950"/>
<dbReference type="RefSeq" id="WP_074671451.1">
    <property type="nucleotide sequence ID" value="NZ_CAJQES010000043.1"/>
</dbReference>
<name>A0A1H4M0X7_9FLAO</name>
<dbReference type="EMBL" id="LT629754">
    <property type="protein sequence ID" value="SDT22251.1"/>
    <property type="molecule type" value="Genomic_DNA"/>
</dbReference>
<evidence type="ECO:0000313" key="3">
    <source>
        <dbReference type="Proteomes" id="UP000183038"/>
    </source>
</evidence>